<dbReference type="GO" id="GO:0043332">
    <property type="term" value="C:mating projection tip"/>
    <property type="evidence" value="ECO:0007669"/>
    <property type="project" value="TreeGrafter"/>
</dbReference>
<dbReference type="PANTHER" id="PTHR47174:SF1">
    <property type="entry name" value="REDUCED VIABILITY UPON STARVATION PROTEIN 167"/>
    <property type="match status" value="1"/>
</dbReference>
<name>A0A367YJ94_9ASCO</name>
<dbReference type="FunFam" id="1.20.1270.60:FF:000048">
    <property type="entry name" value="BAR adaptor protein RVS167"/>
    <property type="match status" value="1"/>
</dbReference>
<evidence type="ECO:0000256" key="4">
    <source>
        <dbReference type="SAM" id="MobiDB-lite"/>
    </source>
</evidence>
<dbReference type="InterPro" id="IPR004148">
    <property type="entry name" value="BAR_dom"/>
</dbReference>
<comment type="caution">
    <text evidence="7">The sequence shown here is derived from an EMBL/GenBank/DDBJ whole genome shotgun (WGS) entry which is preliminary data.</text>
</comment>
<dbReference type="Gene3D" id="2.30.30.40">
    <property type="entry name" value="SH3 Domains"/>
    <property type="match status" value="1"/>
</dbReference>
<dbReference type="InterPro" id="IPR036028">
    <property type="entry name" value="SH3-like_dom_sf"/>
</dbReference>
<evidence type="ECO:0000256" key="1">
    <source>
        <dbReference type="ARBA" id="ARBA00022443"/>
    </source>
</evidence>
<dbReference type="SUPFAM" id="SSF103657">
    <property type="entry name" value="BAR/IMD domain-like"/>
    <property type="match status" value="1"/>
</dbReference>
<dbReference type="PRINTS" id="PR00452">
    <property type="entry name" value="SH3DOMAIN"/>
</dbReference>
<dbReference type="SMART" id="SM00721">
    <property type="entry name" value="BAR"/>
    <property type="match status" value="1"/>
</dbReference>
<dbReference type="GO" id="GO:0006897">
    <property type="term" value="P:endocytosis"/>
    <property type="evidence" value="ECO:0007669"/>
    <property type="project" value="InterPro"/>
</dbReference>
<dbReference type="Proteomes" id="UP000253472">
    <property type="component" value="Unassembled WGS sequence"/>
</dbReference>
<evidence type="ECO:0000313" key="8">
    <source>
        <dbReference type="Proteomes" id="UP000253472"/>
    </source>
</evidence>
<dbReference type="AlphaFoldDB" id="A0A367YJ94"/>
<dbReference type="PROSITE" id="PS50002">
    <property type="entry name" value="SH3"/>
    <property type="match status" value="1"/>
</dbReference>
<evidence type="ECO:0000256" key="2">
    <source>
        <dbReference type="PROSITE-ProRule" id="PRU00192"/>
    </source>
</evidence>
<dbReference type="CDD" id="cd07599">
    <property type="entry name" value="BAR_Rvs167p"/>
    <property type="match status" value="1"/>
</dbReference>
<evidence type="ECO:0000259" key="6">
    <source>
        <dbReference type="PROSITE" id="PS51021"/>
    </source>
</evidence>
<evidence type="ECO:0008006" key="9">
    <source>
        <dbReference type="Google" id="ProtNLM"/>
    </source>
</evidence>
<proteinExistence type="predicted"/>
<dbReference type="GO" id="GO:0031097">
    <property type="term" value="C:medial cortex"/>
    <property type="evidence" value="ECO:0007669"/>
    <property type="project" value="TreeGrafter"/>
</dbReference>
<evidence type="ECO:0000256" key="3">
    <source>
        <dbReference type="SAM" id="Coils"/>
    </source>
</evidence>
<keyword evidence="3" id="KW-0175">Coiled coil</keyword>
<dbReference type="GO" id="GO:0008289">
    <property type="term" value="F:lipid binding"/>
    <property type="evidence" value="ECO:0007669"/>
    <property type="project" value="TreeGrafter"/>
</dbReference>
<dbReference type="InterPro" id="IPR001452">
    <property type="entry name" value="SH3_domain"/>
</dbReference>
<dbReference type="EMBL" id="QLNQ01000018">
    <property type="protein sequence ID" value="RCK65953.1"/>
    <property type="molecule type" value="Genomic_DNA"/>
</dbReference>
<dbReference type="InterPro" id="IPR027267">
    <property type="entry name" value="AH/BAR_dom_sf"/>
</dbReference>
<dbReference type="GO" id="GO:0097320">
    <property type="term" value="P:plasma membrane tubulation"/>
    <property type="evidence" value="ECO:0007669"/>
    <property type="project" value="TreeGrafter"/>
</dbReference>
<dbReference type="PANTHER" id="PTHR47174">
    <property type="entry name" value="BRIDGING INTEGRATOR 3"/>
    <property type="match status" value="1"/>
</dbReference>
<dbReference type="PROSITE" id="PS51021">
    <property type="entry name" value="BAR"/>
    <property type="match status" value="1"/>
</dbReference>
<dbReference type="Pfam" id="PF00018">
    <property type="entry name" value="SH3_1"/>
    <property type="match status" value="1"/>
</dbReference>
<dbReference type="InterPro" id="IPR046982">
    <property type="entry name" value="BIN3/RVS161-like"/>
</dbReference>
<feature type="region of interest" description="Disordered" evidence="4">
    <location>
        <begin position="288"/>
        <end position="313"/>
    </location>
</feature>
<dbReference type="Gene3D" id="1.20.1270.60">
    <property type="entry name" value="Arfaptin homology (AH) domain/BAR domain"/>
    <property type="match status" value="1"/>
</dbReference>
<dbReference type="OrthoDB" id="2159336at2759"/>
<feature type="coiled-coil region" evidence="3">
    <location>
        <begin position="149"/>
        <end position="193"/>
    </location>
</feature>
<dbReference type="Pfam" id="PF03114">
    <property type="entry name" value="BAR"/>
    <property type="match status" value="1"/>
</dbReference>
<dbReference type="GO" id="GO:0030447">
    <property type="term" value="P:filamentous growth"/>
    <property type="evidence" value="ECO:0007669"/>
    <property type="project" value="UniProtKB-ARBA"/>
</dbReference>
<keyword evidence="8" id="KW-1185">Reference proteome</keyword>
<evidence type="ECO:0000313" key="7">
    <source>
        <dbReference type="EMBL" id="RCK65953.1"/>
    </source>
</evidence>
<dbReference type="FunFam" id="2.30.30.40:FF:000100">
    <property type="entry name" value="SH3 domain-containing YSC84-like protein 1"/>
    <property type="match status" value="1"/>
</dbReference>
<protein>
    <recommendedName>
        <fullName evidence="9">Regulator of cytoskeleton and endocytosis RVS167</fullName>
    </recommendedName>
</protein>
<feature type="domain" description="BAR" evidence="6">
    <location>
        <begin position="17"/>
        <end position="254"/>
    </location>
</feature>
<accession>A0A367YJ94</accession>
<dbReference type="GO" id="GO:0030479">
    <property type="term" value="C:actin cortical patch"/>
    <property type="evidence" value="ECO:0007669"/>
    <property type="project" value="UniProtKB-ARBA"/>
</dbReference>
<dbReference type="SMART" id="SM00326">
    <property type="entry name" value="SH3"/>
    <property type="match status" value="1"/>
</dbReference>
<sequence length="419" mass="47106">MSFKGIKKGILRTPQTIRQKFNMGEITQDAVYQDAERRFKEIEIETKKLSDESKKYFTSVNGMLDNQLEFAKAVAEIYKPISGRLSDPNATVQEDNPDGITASEQYQEVVNELKATLKPDLELIEKRIVEPAQELLKVIQNIRKMATKRDHKQLDLDRYKRNYNKYENKAERTVKEEEKLYSAQAEMEVAEEEYNYYNDLLKTELPILFEMQTQFIKPLFESLYFMQLSIFYTLYSRFEELKIPYFDMTSDILEAYNLKKGDIEEQTDALGITHFKVGHAKSKLEATRRRHAAMSSPPPSTAATSTELPAYTQGGYTQPVGDTKAQYQPPGTPVSYGSSTTTPPAYGAPAVAPAAGAGAAPAAQTCTALYDYTAQAQGDLSFPAGAVIEIVERTADANGWWTGKYNGQVGVFPGNYVQL</sequence>
<evidence type="ECO:0000259" key="5">
    <source>
        <dbReference type="PROSITE" id="PS50002"/>
    </source>
</evidence>
<feature type="domain" description="SH3" evidence="5">
    <location>
        <begin position="361"/>
        <end position="419"/>
    </location>
</feature>
<keyword evidence="1 2" id="KW-0728">SH3 domain</keyword>
<gene>
    <name evidence="7" type="ORF">Cantr_01640</name>
</gene>
<organism evidence="7 8">
    <name type="scientific">Candida viswanathii</name>
    <dbReference type="NCBI Taxonomy" id="5486"/>
    <lineage>
        <taxon>Eukaryota</taxon>
        <taxon>Fungi</taxon>
        <taxon>Dikarya</taxon>
        <taxon>Ascomycota</taxon>
        <taxon>Saccharomycotina</taxon>
        <taxon>Pichiomycetes</taxon>
        <taxon>Debaryomycetaceae</taxon>
        <taxon>Candida/Lodderomyces clade</taxon>
        <taxon>Candida</taxon>
    </lineage>
</organism>
<dbReference type="STRING" id="5486.A0A367YJ94"/>
<reference evidence="7 8" key="1">
    <citation type="submission" date="2018-06" db="EMBL/GenBank/DDBJ databases">
        <title>Whole genome sequencing of Candida tropicalis (genome annotated by CSBL at Korea University).</title>
        <authorList>
            <person name="Ahn J."/>
        </authorList>
    </citation>
    <scope>NUCLEOTIDE SEQUENCE [LARGE SCALE GENOMIC DNA]</scope>
    <source>
        <strain evidence="7 8">ATCC 20962</strain>
    </source>
</reference>
<dbReference type="SUPFAM" id="SSF50044">
    <property type="entry name" value="SH3-domain"/>
    <property type="match status" value="1"/>
</dbReference>
<dbReference type="GO" id="GO:1990528">
    <property type="term" value="C:Rvs161p-Rvs167p complex"/>
    <property type="evidence" value="ECO:0007669"/>
    <property type="project" value="TreeGrafter"/>
</dbReference>
<dbReference type="GO" id="GO:0051666">
    <property type="term" value="P:actin cortical patch localization"/>
    <property type="evidence" value="ECO:0007669"/>
    <property type="project" value="InterPro"/>
</dbReference>